<dbReference type="Proteomes" id="UP000542342">
    <property type="component" value="Unassembled WGS sequence"/>
</dbReference>
<dbReference type="GO" id="GO:0030001">
    <property type="term" value="P:metal ion transport"/>
    <property type="evidence" value="ECO:0007669"/>
    <property type="project" value="InterPro"/>
</dbReference>
<dbReference type="EMBL" id="JACEFB010000012">
    <property type="protein sequence ID" value="MBA2227279.1"/>
    <property type="molecule type" value="Genomic_DNA"/>
</dbReference>
<organism evidence="7 8">
    <name type="scientific">Thermogemmata fonticola</name>
    <dbReference type="NCBI Taxonomy" id="2755323"/>
    <lineage>
        <taxon>Bacteria</taxon>
        <taxon>Pseudomonadati</taxon>
        <taxon>Planctomycetota</taxon>
        <taxon>Planctomycetia</taxon>
        <taxon>Gemmatales</taxon>
        <taxon>Gemmataceae</taxon>
        <taxon>Thermogemmata</taxon>
    </lineage>
</organism>
<sequence length="327" mass="36508">MADDGWSCGWRRWPRLLRVLLAVWLAGAAGCTGRFSPHSAQEQSKVRVVCTTTIVADLVQQVGGERVHVETLMGPGVDPHKYIAGIGDIRKLQSAQAVFINGLHLEGKMADLLERNRRQWRVHAVTDPLPREQLLPAEEDATVYDPHVWFDVLLWAQTVEGVRQVLSDLDPQGEAYYAQRAAAYREQLQQLDREIRQELARVPPERRVLITAHDAFRYFGRAYGWEVIGLQGVSTASELGTQQRERLARLIVERAIPAVFTETSVPPEGLQAVLDDVRRKQGPLVRLISDQDALYSDALGPADSPAGTYTGMIRHNVRVLVRALGSS</sequence>
<dbReference type="Gene3D" id="3.40.50.1980">
    <property type="entry name" value="Nitrogenase molybdenum iron protein domain"/>
    <property type="match status" value="2"/>
</dbReference>
<comment type="caution">
    <text evidence="7">The sequence shown here is derived from an EMBL/GenBank/DDBJ whole genome shotgun (WGS) entry which is preliminary data.</text>
</comment>
<name>A0A7V8VFV1_9BACT</name>
<dbReference type="InterPro" id="IPR006127">
    <property type="entry name" value="ZnuA-like"/>
</dbReference>
<dbReference type="PANTHER" id="PTHR42953:SF1">
    <property type="entry name" value="METAL-BINDING PROTEIN HI_0362-RELATED"/>
    <property type="match status" value="1"/>
</dbReference>
<dbReference type="GO" id="GO:0030313">
    <property type="term" value="C:cell envelope"/>
    <property type="evidence" value="ECO:0007669"/>
    <property type="project" value="UniProtKB-SubCell"/>
</dbReference>
<dbReference type="SUPFAM" id="SSF53807">
    <property type="entry name" value="Helical backbone' metal receptor"/>
    <property type="match status" value="1"/>
</dbReference>
<evidence type="ECO:0000313" key="8">
    <source>
        <dbReference type="Proteomes" id="UP000542342"/>
    </source>
</evidence>
<evidence type="ECO:0000313" key="7">
    <source>
        <dbReference type="EMBL" id="MBA2227279.1"/>
    </source>
</evidence>
<comment type="subcellular location">
    <subcellularLocation>
        <location evidence="1">Cell envelope</location>
    </subcellularLocation>
</comment>
<evidence type="ECO:0000256" key="5">
    <source>
        <dbReference type="ARBA" id="ARBA00022729"/>
    </source>
</evidence>
<dbReference type="AlphaFoldDB" id="A0A7V8VFV1"/>
<dbReference type="RefSeq" id="WP_194539142.1">
    <property type="nucleotide sequence ID" value="NZ_JACEFB010000012.1"/>
</dbReference>
<gene>
    <name evidence="7" type="ORF">H0921_14040</name>
</gene>
<evidence type="ECO:0000256" key="4">
    <source>
        <dbReference type="ARBA" id="ARBA00022723"/>
    </source>
</evidence>
<evidence type="ECO:0000256" key="6">
    <source>
        <dbReference type="RuleBase" id="RU003512"/>
    </source>
</evidence>
<dbReference type="InterPro" id="IPR006128">
    <property type="entry name" value="Lipoprotein_PsaA-like"/>
</dbReference>
<dbReference type="Pfam" id="PF01297">
    <property type="entry name" value="ZnuA"/>
    <property type="match status" value="1"/>
</dbReference>
<dbReference type="GO" id="GO:0007155">
    <property type="term" value="P:cell adhesion"/>
    <property type="evidence" value="ECO:0007669"/>
    <property type="project" value="InterPro"/>
</dbReference>
<dbReference type="PRINTS" id="PR00691">
    <property type="entry name" value="ADHESINB"/>
</dbReference>
<keyword evidence="4" id="KW-0479">Metal-binding</keyword>
<protein>
    <submittedName>
        <fullName evidence="7">Zinc ABC transporter substrate-binding protein</fullName>
    </submittedName>
</protein>
<dbReference type="GO" id="GO:0046872">
    <property type="term" value="F:metal ion binding"/>
    <property type="evidence" value="ECO:0007669"/>
    <property type="project" value="UniProtKB-KW"/>
</dbReference>
<dbReference type="InterPro" id="IPR050492">
    <property type="entry name" value="Bact_metal-bind_prot9"/>
</dbReference>
<dbReference type="PANTHER" id="PTHR42953">
    <property type="entry name" value="HIGH-AFFINITY ZINC UPTAKE SYSTEM PROTEIN ZNUA-RELATED"/>
    <property type="match status" value="1"/>
</dbReference>
<reference evidence="7 8" key="1">
    <citation type="submission" date="2020-07" db="EMBL/GenBank/DDBJ databases">
        <title>Thermogemmata thermophila gen. nov., sp. nov., a novel moderate thermophilic planctomycete from a Kamchatka hot spring.</title>
        <authorList>
            <person name="Elcheninov A.G."/>
            <person name="Podosokorskaya O.A."/>
            <person name="Kovaleva O.L."/>
            <person name="Novikov A."/>
            <person name="Bonch-Osmolovskaya E.A."/>
            <person name="Toshchakov S.V."/>
            <person name="Kublanov I.V."/>
        </authorList>
    </citation>
    <scope>NUCLEOTIDE SEQUENCE [LARGE SCALE GENOMIC DNA]</scope>
    <source>
        <strain evidence="7 8">2918</strain>
    </source>
</reference>
<proteinExistence type="inferred from homology"/>
<keyword evidence="8" id="KW-1185">Reference proteome</keyword>
<keyword evidence="3 6" id="KW-0813">Transport</keyword>
<keyword evidence="5" id="KW-0732">Signal</keyword>
<accession>A0A7V8VFV1</accession>
<comment type="similarity">
    <text evidence="2 6">Belongs to the bacterial solute-binding protein 9 family.</text>
</comment>
<dbReference type="InterPro" id="IPR006129">
    <property type="entry name" value="AdhesinB"/>
</dbReference>
<evidence type="ECO:0000256" key="2">
    <source>
        <dbReference type="ARBA" id="ARBA00011028"/>
    </source>
</evidence>
<dbReference type="PRINTS" id="PR00690">
    <property type="entry name" value="ADHESNFAMILY"/>
</dbReference>
<evidence type="ECO:0000256" key="1">
    <source>
        <dbReference type="ARBA" id="ARBA00004196"/>
    </source>
</evidence>
<evidence type="ECO:0000256" key="3">
    <source>
        <dbReference type="ARBA" id="ARBA00022448"/>
    </source>
</evidence>